<sequence>MTTKTSKFASASSQLPALTLGPGQLFIQSQLCTKPQYPPADLDLSGQTAIVTGANSGIGFACAKLLLQHKLSHLIITVRSKVKGDVAAKELYDAAASEDSQIYVWELDMGSYSSIADFAKRCGSLHQIDFVILNAGMGRTTFHINKETGHEETMQVNFLSTMYLSVLLLPVLKNKAASQKPGRLTIVNSGTAMHCELPEAKEKHIISAFDSEFNFDGLANYGKSKLLGQLFIDKLARHIDSNDVVINCLNPGLTKATGLMDKSTGLQKVVLSWVARIVGFSPERAAATYVDAAVIKGKETHGSYIMNWEISPFGAYYYSEGRQELQDRIWNEVMDEFAFANMQGMIESMER</sequence>
<proteinExistence type="inferred from homology"/>
<organism evidence="4 5">
    <name type="scientific">Fusarium austroafricanum</name>
    <dbReference type="NCBI Taxonomy" id="2364996"/>
    <lineage>
        <taxon>Eukaryota</taxon>
        <taxon>Fungi</taxon>
        <taxon>Dikarya</taxon>
        <taxon>Ascomycota</taxon>
        <taxon>Pezizomycotina</taxon>
        <taxon>Sordariomycetes</taxon>
        <taxon>Hypocreomycetidae</taxon>
        <taxon>Hypocreales</taxon>
        <taxon>Nectriaceae</taxon>
        <taxon>Fusarium</taxon>
        <taxon>Fusarium concolor species complex</taxon>
    </lineage>
</organism>
<evidence type="ECO:0000256" key="3">
    <source>
        <dbReference type="ARBA" id="ARBA00023002"/>
    </source>
</evidence>
<dbReference type="InterPro" id="IPR036291">
    <property type="entry name" value="NAD(P)-bd_dom_sf"/>
</dbReference>
<dbReference type="EMBL" id="JAADJG010000048">
    <property type="protein sequence ID" value="KAF4456699.1"/>
    <property type="molecule type" value="Genomic_DNA"/>
</dbReference>
<accession>A0A8H4KW19</accession>
<dbReference type="AlphaFoldDB" id="A0A8H4KW19"/>
<evidence type="ECO:0008006" key="6">
    <source>
        <dbReference type="Google" id="ProtNLM"/>
    </source>
</evidence>
<protein>
    <recommendedName>
        <fullName evidence="6">Short-chain dehydrogenase/reductase family protein</fullName>
    </recommendedName>
</protein>
<comment type="similarity">
    <text evidence="1">Belongs to the short-chain dehydrogenases/reductases (SDR) family.</text>
</comment>
<evidence type="ECO:0000256" key="1">
    <source>
        <dbReference type="ARBA" id="ARBA00006484"/>
    </source>
</evidence>
<evidence type="ECO:0000256" key="2">
    <source>
        <dbReference type="ARBA" id="ARBA00022857"/>
    </source>
</evidence>
<comment type="caution">
    <text evidence="4">The sequence shown here is derived from an EMBL/GenBank/DDBJ whole genome shotgun (WGS) entry which is preliminary data.</text>
</comment>
<evidence type="ECO:0000313" key="4">
    <source>
        <dbReference type="EMBL" id="KAF4456699.1"/>
    </source>
</evidence>
<keyword evidence="5" id="KW-1185">Reference proteome</keyword>
<dbReference type="PANTHER" id="PTHR24320">
    <property type="entry name" value="RETINOL DEHYDROGENASE"/>
    <property type="match status" value="1"/>
</dbReference>
<dbReference type="PRINTS" id="PR00081">
    <property type="entry name" value="GDHRDH"/>
</dbReference>
<reference evidence="4" key="1">
    <citation type="submission" date="2020-01" db="EMBL/GenBank/DDBJ databases">
        <title>Identification and distribution of gene clusters putatively required for synthesis of sphingolipid metabolism inhibitors in phylogenetically diverse species of the filamentous fungus Fusarium.</title>
        <authorList>
            <person name="Kim H.-S."/>
            <person name="Busman M."/>
            <person name="Brown D.W."/>
            <person name="Divon H."/>
            <person name="Uhlig S."/>
            <person name="Proctor R.H."/>
        </authorList>
    </citation>
    <scope>NUCLEOTIDE SEQUENCE</scope>
    <source>
        <strain evidence="4">NRRL 53441</strain>
    </source>
</reference>
<name>A0A8H4KW19_9HYPO</name>
<dbReference type="SUPFAM" id="SSF51735">
    <property type="entry name" value="NAD(P)-binding Rossmann-fold domains"/>
    <property type="match status" value="1"/>
</dbReference>
<dbReference type="Gene3D" id="3.40.50.720">
    <property type="entry name" value="NAD(P)-binding Rossmann-like Domain"/>
    <property type="match status" value="1"/>
</dbReference>
<dbReference type="Pfam" id="PF00106">
    <property type="entry name" value="adh_short"/>
    <property type="match status" value="1"/>
</dbReference>
<keyword evidence="3" id="KW-0560">Oxidoreductase</keyword>
<dbReference type="GO" id="GO:0016491">
    <property type="term" value="F:oxidoreductase activity"/>
    <property type="evidence" value="ECO:0007669"/>
    <property type="project" value="UniProtKB-KW"/>
</dbReference>
<evidence type="ECO:0000313" key="5">
    <source>
        <dbReference type="Proteomes" id="UP000605986"/>
    </source>
</evidence>
<keyword evidence="2" id="KW-0521">NADP</keyword>
<dbReference type="PANTHER" id="PTHR24320:SF252">
    <property type="entry name" value="DEHYDROGENASE_REDUCTASE FAMILY PROTEIN, PUTATIVE (AFU_ORTHOLOGUE AFUA_3G08550)-RELATED"/>
    <property type="match status" value="1"/>
</dbReference>
<dbReference type="Proteomes" id="UP000605986">
    <property type="component" value="Unassembled WGS sequence"/>
</dbReference>
<dbReference type="InterPro" id="IPR002347">
    <property type="entry name" value="SDR_fam"/>
</dbReference>
<dbReference type="OrthoDB" id="542013at2759"/>
<gene>
    <name evidence="4" type="ORF">F53441_1255</name>
</gene>